<proteinExistence type="predicted"/>
<keyword evidence="2" id="KW-1185">Reference proteome</keyword>
<evidence type="ECO:0000313" key="2">
    <source>
        <dbReference type="Proteomes" id="UP000428803"/>
    </source>
</evidence>
<dbReference type="OrthoDB" id="9942361at2"/>
<dbReference type="EMBL" id="CP035733">
    <property type="protein sequence ID" value="QGY81741.1"/>
    <property type="molecule type" value="Genomic_DNA"/>
</dbReference>
<reference evidence="2" key="1">
    <citation type="submission" date="2019-01" db="EMBL/GenBank/DDBJ databases">
        <title>Sphingorhabdus lacus sp.nov., isolated from an oligotrophic freshwater lake.</title>
        <authorList>
            <person name="Park M."/>
        </authorList>
    </citation>
    <scope>NUCLEOTIDE SEQUENCE [LARGE SCALE GENOMIC DNA]</scope>
    <source>
        <strain evidence="2">IMCC1753</strain>
    </source>
</reference>
<protein>
    <submittedName>
        <fullName evidence="1">Uncharacterized protein</fullName>
    </submittedName>
</protein>
<sequence length="104" mass="11228">MRTVEESTNFDEMKSIVFALVAAAYVTACTEQPEREVSAVVLSIAPQANPKWNPDEVVLTARSADGAFGSKSILISRLNCKVGDTFQTTARGVALIFSDNACER</sequence>
<organism evidence="1 2">
    <name type="scientific">Sphingorhabdus lacus</name>
    <dbReference type="NCBI Taxonomy" id="392610"/>
    <lineage>
        <taxon>Bacteria</taxon>
        <taxon>Pseudomonadati</taxon>
        <taxon>Pseudomonadota</taxon>
        <taxon>Alphaproteobacteria</taxon>
        <taxon>Sphingomonadales</taxon>
        <taxon>Sphingomonadaceae</taxon>
        <taxon>Sphingorhabdus</taxon>
    </lineage>
</organism>
<dbReference type="AlphaFoldDB" id="A0A6I6LBC0"/>
<evidence type="ECO:0000313" key="1">
    <source>
        <dbReference type="EMBL" id="QGY81741.1"/>
    </source>
</evidence>
<dbReference type="Proteomes" id="UP000428803">
    <property type="component" value="Chromosome"/>
</dbReference>
<accession>A0A6I6LBC0</accession>
<dbReference type="KEGG" id="slaa:EUU25_14615"/>
<name>A0A6I6LBC0_9SPHN</name>
<dbReference type="RefSeq" id="WP_158902217.1">
    <property type="nucleotide sequence ID" value="NZ_CP035733.1"/>
</dbReference>
<gene>
    <name evidence="1" type="ORF">EUU25_14615</name>
</gene>